<name>A0AAW2Y683_9LAMI</name>
<dbReference type="PANTHER" id="PTHR33437">
    <property type="entry name" value="OS06G0361200 PROTEIN"/>
    <property type="match status" value="1"/>
</dbReference>
<dbReference type="EMBL" id="JACGWN010000001">
    <property type="protein sequence ID" value="KAL0461131.1"/>
    <property type="molecule type" value="Genomic_DNA"/>
</dbReference>
<evidence type="ECO:0000313" key="2">
    <source>
        <dbReference type="EMBL" id="KAL0461131.1"/>
    </source>
</evidence>
<dbReference type="PANTHER" id="PTHR33437:SF2">
    <property type="entry name" value="OS06G0361200 PROTEIN"/>
    <property type="match status" value="1"/>
</dbReference>
<proteinExistence type="predicted"/>
<dbReference type="InterPro" id="IPR005162">
    <property type="entry name" value="Retrotrans_gag_dom"/>
</dbReference>
<gene>
    <name evidence="2" type="ORF">Slati_0000700</name>
</gene>
<feature type="domain" description="Retrotransposon gag" evidence="1">
    <location>
        <begin position="31"/>
        <end position="120"/>
    </location>
</feature>
<reference evidence="2" key="2">
    <citation type="journal article" date="2024" name="Plant">
        <title>Genomic evolution and insights into agronomic trait innovations of Sesamum species.</title>
        <authorList>
            <person name="Miao H."/>
            <person name="Wang L."/>
            <person name="Qu L."/>
            <person name="Liu H."/>
            <person name="Sun Y."/>
            <person name="Le M."/>
            <person name="Wang Q."/>
            <person name="Wei S."/>
            <person name="Zheng Y."/>
            <person name="Lin W."/>
            <person name="Duan Y."/>
            <person name="Cao H."/>
            <person name="Xiong S."/>
            <person name="Wang X."/>
            <person name="Wei L."/>
            <person name="Li C."/>
            <person name="Ma Q."/>
            <person name="Ju M."/>
            <person name="Zhao R."/>
            <person name="Li G."/>
            <person name="Mu C."/>
            <person name="Tian Q."/>
            <person name="Mei H."/>
            <person name="Zhang T."/>
            <person name="Gao T."/>
            <person name="Zhang H."/>
        </authorList>
    </citation>
    <scope>NUCLEOTIDE SEQUENCE</scope>
    <source>
        <strain evidence="2">KEN1</strain>
    </source>
</reference>
<dbReference type="Pfam" id="PF03732">
    <property type="entry name" value="Retrotrans_gag"/>
    <property type="match status" value="1"/>
</dbReference>
<accession>A0AAW2Y683</accession>
<comment type="caution">
    <text evidence="2">The sequence shown here is derived from an EMBL/GenBank/DDBJ whole genome shotgun (WGS) entry which is preliminary data.</text>
</comment>
<sequence>MEKATRSSISRNFIETCNKAGTNGDLLVKKFIRSLKGNAFNLYVDLEPESINSWDEMEREFLNHFYSTRCTVSMIKLTNARQWKDEAVVDYINRWRSLSLNCKDKISEAFAIEMCIQGIHWELLYILQGIKPRNFEELATRAHDMELSIANHKTAFRSTIKEGQERLEEKREVHQA</sequence>
<dbReference type="AlphaFoldDB" id="A0AAW2Y683"/>
<reference evidence="2" key="1">
    <citation type="submission" date="2020-06" db="EMBL/GenBank/DDBJ databases">
        <authorList>
            <person name="Li T."/>
            <person name="Hu X."/>
            <person name="Zhang T."/>
            <person name="Song X."/>
            <person name="Zhang H."/>
            <person name="Dai N."/>
            <person name="Sheng W."/>
            <person name="Hou X."/>
            <person name="Wei L."/>
        </authorList>
    </citation>
    <scope>NUCLEOTIDE SEQUENCE</scope>
    <source>
        <strain evidence="2">KEN1</strain>
        <tissue evidence="2">Leaf</tissue>
    </source>
</reference>
<protein>
    <recommendedName>
        <fullName evidence="1">Retrotransposon gag domain-containing protein</fullName>
    </recommendedName>
</protein>
<organism evidence="2">
    <name type="scientific">Sesamum latifolium</name>
    <dbReference type="NCBI Taxonomy" id="2727402"/>
    <lineage>
        <taxon>Eukaryota</taxon>
        <taxon>Viridiplantae</taxon>
        <taxon>Streptophyta</taxon>
        <taxon>Embryophyta</taxon>
        <taxon>Tracheophyta</taxon>
        <taxon>Spermatophyta</taxon>
        <taxon>Magnoliopsida</taxon>
        <taxon>eudicotyledons</taxon>
        <taxon>Gunneridae</taxon>
        <taxon>Pentapetalae</taxon>
        <taxon>asterids</taxon>
        <taxon>lamiids</taxon>
        <taxon>Lamiales</taxon>
        <taxon>Pedaliaceae</taxon>
        <taxon>Sesamum</taxon>
    </lineage>
</organism>
<evidence type="ECO:0000259" key="1">
    <source>
        <dbReference type="Pfam" id="PF03732"/>
    </source>
</evidence>